<name>A0A2R7UTP0_PSEDL</name>
<gene>
    <name evidence="3" type="ORF">DBB42_01840</name>
</gene>
<evidence type="ECO:0000313" key="4">
    <source>
        <dbReference type="Proteomes" id="UP000244874"/>
    </source>
</evidence>
<proteinExistence type="predicted"/>
<dbReference type="AlphaFoldDB" id="A0A2R7UTP0"/>
<feature type="transmembrane region" description="Helical" evidence="2">
    <location>
        <begin position="6"/>
        <end position="24"/>
    </location>
</feature>
<evidence type="ECO:0000313" key="3">
    <source>
        <dbReference type="EMBL" id="PTU53979.1"/>
    </source>
</evidence>
<keyword evidence="2" id="KW-1133">Transmembrane helix</keyword>
<comment type="caution">
    <text evidence="3">The sequence shown here is derived from an EMBL/GenBank/DDBJ whole genome shotgun (WGS) entry which is preliminary data.</text>
</comment>
<dbReference type="RefSeq" id="WP_108479925.1">
    <property type="nucleotide sequence ID" value="NZ_QANO01000064.1"/>
</dbReference>
<sequence length="173" mass="18756">MILTIVLLWVLGVAVLICFAVIRGRKKGPHKRKEPAADKSDSERVLHELHLLKVQMSEIDRKVSAKVEFGSESLPMVQFSESVIAKSISDDLEQYASLNAVTELTLQEMFTSYEQNRDMGVIAARTVGGPAMVVAGAAVDILGKYKASSLKYVGGPAAASKRSNRQADDPKPA</sequence>
<feature type="region of interest" description="Disordered" evidence="1">
    <location>
        <begin position="154"/>
        <end position="173"/>
    </location>
</feature>
<organism evidence="3 4">
    <name type="scientific">Pseudomonas plecoglossicida</name>
    <dbReference type="NCBI Taxonomy" id="70775"/>
    <lineage>
        <taxon>Bacteria</taxon>
        <taxon>Pseudomonadati</taxon>
        <taxon>Pseudomonadota</taxon>
        <taxon>Gammaproteobacteria</taxon>
        <taxon>Pseudomonadales</taxon>
        <taxon>Pseudomonadaceae</taxon>
        <taxon>Pseudomonas</taxon>
    </lineage>
</organism>
<dbReference type="EMBL" id="QANO01000064">
    <property type="protein sequence ID" value="PTU53979.1"/>
    <property type="molecule type" value="Genomic_DNA"/>
</dbReference>
<keyword evidence="2" id="KW-0472">Membrane</keyword>
<evidence type="ECO:0000256" key="1">
    <source>
        <dbReference type="SAM" id="MobiDB-lite"/>
    </source>
</evidence>
<keyword evidence="2" id="KW-0812">Transmembrane</keyword>
<evidence type="ECO:0000256" key="2">
    <source>
        <dbReference type="SAM" id="Phobius"/>
    </source>
</evidence>
<dbReference type="Proteomes" id="UP000244874">
    <property type="component" value="Unassembled WGS sequence"/>
</dbReference>
<reference evidence="3 4" key="1">
    <citation type="submission" date="2018-04" db="EMBL/GenBank/DDBJ databases">
        <authorList>
            <person name="Go L.Y."/>
            <person name="Mitchell J.A."/>
        </authorList>
    </citation>
    <scope>NUCLEOTIDE SEQUENCE [LARGE SCALE GENOMIC DNA]</scope>
    <source>
        <strain evidence="3 4">KCJK7865</strain>
    </source>
</reference>
<accession>A0A2R7UTP0</accession>
<protein>
    <submittedName>
        <fullName evidence="3">Uncharacterized protein</fullName>
    </submittedName>
</protein>